<dbReference type="SUPFAM" id="SSF50978">
    <property type="entry name" value="WD40 repeat-like"/>
    <property type="match status" value="3"/>
</dbReference>
<feature type="repeat" description="WD" evidence="3">
    <location>
        <begin position="1310"/>
        <end position="1351"/>
    </location>
</feature>
<feature type="region of interest" description="Disordered" evidence="4">
    <location>
        <begin position="1103"/>
        <end position="1133"/>
    </location>
</feature>
<gene>
    <name evidence="7" type="ORF">C7B82_15780</name>
</gene>
<feature type="repeat" description="WD" evidence="3">
    <location>
        <begin position="661"/>
        <end position="702"/>
    </location>
</feature>
<dbReference type="PANTHER" id="PTHR19879:SF9">
    <property type="entry name" value="TRANSCRIPTION INITIATION FACTOR TFIID SUBUNIT 5"/>
    <property type="match status" value="1"/>
</dbReference>
<keyword evidence="8" id="KW-1185">Reference proteome</keyword>
<feature type="repeat" description="WD" evidence="3">
    <location>
        <begin position="939"/>
        <end position="980"/>
    </location>
</feature>
<evidence type="ECO:0000259" key="5">
    <source>
        <dbReference type="Pfam" id="PF00931"/>
    </source>
</evidence>
<reference evidence="7 8" key="2">
    <citation type="submission" date="2018-03" db="EMBL/GenBank/DDBJ databases">
        <title>The ancient ancestry and fast evolution of plastids.</title>
        <authorList>
            <person name="Moore K.R."/>
            <person name="Magnabosco C."/>
            <person name="Momper L."/>
            <person name="Gold D.A."/>
            <person name="Bosak T."/>
            <person name="Fournier G.P."/>
        </authorList>
    </citation>
    <scope>NUCLEOTIDE SEQUENCE [LARGE SCALE GENOMIC DNA]</scope>
    <source>
        <strain evidence="7 8">ULC18</strain>
    </source>
</reference>
<proteinExistence type="predicted"/>
<keyword evidence="1 3" id="KW-0853">WD repeat</keyword>
<accession>A0A2T1E529</accession>
<dbReference type="PROSITE" id="PS50294">
    <property type="entry name" value="WD_REPEATS_REGION"/>
    <property type="match status" value="12"/>
</dbReference>
<dbReference type="Gene3D" id="3.40.50.300">
    <property type="entry name" value="P-loop containing nucleotide triphosphate hydrolases"/>
    <property type="match status" value="1"/>
</dbReference>
<feature type="repeat" description="WD" evidence="3">
    <location>
        <begin position="981"/>
        <end position="1022"/>
    </location>
</feature>
<dbReference type="Pfam" id="PF00400">
    <property type="entry name" value="WD40"/>
    <property type="match status" value="7"/>
</dbReference>
<feature type="compositionally biased region" description="Polar residues" evidence="4">
    <location>
        <begin position="1035"/>
        <end position="1049"/>
    </location>
</feature>
<dbReference type="InterPro" id="IPR019775">
    <property type="entry name" value="WD40_repeat_CS"/>
</dbReference>
<dbReference type="InterPro" id="IPR001680">
    <property type="entry name" value="WD40_rpt"/>
</dbReference>
<feature type="repeat" description="WD" evidence="3">
    <location>
        <begin position="744"/>
        <end position="785"/>
    </location>
</feature>
<dbReference type="EMBL" id="PVWK01000084">
    <property type="protein sequence ID" value="PSB27838.1"/>
    <property type="molecule type" value="Genomic_DNA"/>
</dbReference>
<dbReference type="PRINTS" id="PR00320">
    <property type="entry name" value="GPROTEINBRPT"/>
</dbReference>
<feature type="region of interest" description="Disordered" evidence="4">
    <location>
        <begin position="86"/>
        <end position="129"/>
    </location>
</feature>
<dbReference type="GO" id="GO:0043531">
    <property type="term" value="F:ADP binding"/>
    <property type="evidence" value="ECO:0007669"/>
    <property type="project" value="InterPro"/>
</dbReference>
<dbReference type="InterPro" id="IPR027417">
    <property type="entry name" value="P-loop_NTPase"/>
</dbReference>
<dbReference type="PROSITE" id="PS50082">
    <property type="entry name" value="WD_REPEATS_2"/>
    <property type="match status" value="14"/>
</dbReference>
<dbReference type="SUPFAM" id="SSF141571">
    <property type="entry name" value="Pentapeptide repeat-like"/>
    <property type="match status" value="1"/>
</dbReference>
<dbReference type="PROSITE" id="PS00678">
    <property type="entry name" value="WD_REPEATS_1"/>
    <property type="match status" value="7"/>
</dbReference>
<feature type="repeat" description="WD" evidence="3">
    <location>
        <begin position="1382"/>
        <end position="1415"/>
    </location>
</feature>
<protein>
    <submittedName>
        <fullName evidence="7">Uncharacterized protein</fullName>
    </submittedName>
</protein>
<dbReference type="Pfam" id="PF26355">
    <property type="entry name" value="HTH_VMAP-M9"/>
    <property type="match status" value="1"/>
</dbReference>
<feature type="repeat" description="WD" evidence="3">
    <location>
        <begin position="1062"/>
        <end position="1097"/>
    </location>
</feature>
<dbReference type="InterPro" id="IPR002182">
    <property type="entry name" value="NB-ARC"/>
</dbReference>
<dbReference type="InterPro" id="IPR015943">
    <property type="entry name" value="WD40/YVTN_repeat-like_dom_sf"/>
</dbReference>
<evidence type="ECO:0000259" key="6">
    <source>
        <dbReference type="Pfam" id="PF26355"/>
    </source>
</evidence>
<comment type="caution">
    <text evidence="7">The sequence shown here is derived from an EMBL/GenBank/DDBJ whole genome shotgun (WGS) entry which is preliminary data.</text>
</comment>
<feature type="domain" description="vWA-MoxR associated protein N-terminal HTH" evidence="6">
    <location>
        <begin position="1"/>
        <end position="81"/>
    </location>
</feature>
<evidence type="ECO:0000313" key="7">
    <source>
        <dbReference type="EMBL" id="PSB27838.1"/>
    </source>
</evidence>
<feature type="repeat" description="WD" evidence="3">
    <location>
        <begin position="893"/>
        <end position="929"/>
    </location>
</feature>
<evidence type="ECO:0000256" key="4">
    <source>
        <dbReference type="SAM" id="MobiDB-lite"/>
    </source>
</evidence>
<evidence type="ECO:0000256" key="1">
    <source>
        <dbReference type="ARBA" id="ARBA00022574"/>
    </source>
</evidence>
<sequence>MDADEALRIVEQALSDECLGRLQAIVFRQAWEELSYQEIARRSGYEVGYIKQTGSQLWQSLSKALGERVTKGNLPAVLKRYASRGGVGSRESGVGSREGRAEGVGEAIPNPELRTPNSHSTPHTPHQDWGEASDVSVFYGRLSELTTLETWVLQDKCRLIGLFGMGGIGKTSLSVRLAKQLQANFEYVIWRSLRNAPPIRNLLNDLIQFVANQQTQALLSETDTLDQQILRLLNYLRTHRCLLILDNAETIMQPGDRDGSYQPGYEGYGQLLRCVGETPHQSCLLITSREKPKGLAPKEGDRLPVRSLQLAGLPPAVGRELLSVKGTFSGSATEWQTLVDYYAGNPLALKIVATAIADFFDGSLTQFLNFSQQGGSVFGGIRDLLARQIGRLSNLEQQVMFWLAINREPTRFAELQSDCLPPVSPAHLLETLTALERRSLIEKNGNLFTLQPVVMEYMIEQLIDGVCREIEGAGSGEWGVGDGKWEVEDQLNRQHSKLSGIEVQSDTHSAKLITHHSHLPLTPLLRSHALIKAQAKDYVRESQIRLLLKPIADRLLYTSSRATLDHHLMQMINRLRGQPPHVIGYVGGNVLNLLCQLQIDQENDDRLPFDPTMGTAPQADRVTCTLRDRDFSYLTIWQAYLQKVSLHGTNFSHSDLSRSVFTETFSQILAVAFSPDGKLLAASDISYEVHLWRVADGKKLLTCKAKDGWAWSVAFSPDNRLFASSANGTIHLWDVQTGDCVRTLKGYTSRVFSLAFSPTGTYLASGNEDPHVRIWNVATGSLTAVLSDHTDEVHSVAFSPDGALLASGSYDRTIKLWDVSQLGQTRSAACSLQPADPLPSHPLTLSPHFTLTGHTDWVWSVSFSPKGKTLASSSSDRTIKLWDVQTQRCYKTLLGHAEAVRSIAFAASTGNSDGACLVSGSDDRTVRLWHDNGDCLRVLQGHTSWISAVAFSPDGCLVASGSEDQSIRLWDSSTNQCLRLLQGYNSGVWSIAFSPDGKTLVSGGQDRAIRLWGVSALSRQPSAVTQNSKLSSVAAQSATQNSKLKTQNLLPPHTPCPTPYTLPGHTSWVWSVAFSPDGQTVASGSEDGTVRLWDVSTLGNQESAVSRQPSAVSSQQSASTQNSLAQRRVKPSAYKKHTVAPSELALLKTSPVSPLTPSPPHPLTLTGHTHAVWSVAFSLDGQIIASGSLDGTIRLWQQTFDDEPQVIKGHEGGVCAVAFAPRSPLHQIFASGSQDQTVRLWALTTHVLPLKDSSEPSSMVAVQHLKTLRGHADWIRCIAFSPDGSLLASGSSDGMVILWEPETGDRLHTFQAHSSLVLTVAFSPNEPVLASSGGDGIIKLWDLSGMKKQTTNGTQNLSCPSSSPASLPPLAPLVFPPLLQTLHGHQNWVRFLAYSPDGALLASCSQDGTVKLWDICSRSAHAQTTGSANSLQGRQSEFIPEAIDERESLTSVGVSSFDCLETLRVQRPYENANITGVTGLTAAQKGTLKLLGAIEQAADASMPGTTVPRQ</sequence>
<feature type="region of interest" description="Disordered" evidence="4">
    <location>
        <begin position="1035"/>
        <end position="1058"/>
    </location>
</feature>
<dbReference type="InterPro" id="IPR020472">
    <property type="entry name" value="WD40_PAC1"/>
</dbReference>
<feature type="repeat" description="WD" evidence="3">
    <location>
        <begin position="712"/>
        <end position="743"/>
    </location>
</feature>
<feature type="repeat" description="WD" evidence="3">
    <location>
        <begin position="1207"/>
        <end position="1245"/>
    </location>
</feature>
<feature type="repeat" description="WD" evidence="3">
    <location>
        <begin position="1268"/>
        <end position="1309"/>
    </location>
</feature>
<dbReference type="RefSeq" id="WP_106257248.1">
    <property type="nucleotide sequence ID" value="NZ_CAWNSW010000089.1"/>
</dbReference>
<dbReference type="InterPro" id="IPR058651">
    <property type="entry name" value="HTH_VMAP-M9"/>
</dbReference>
<dbReference type="CDD" id="cd00200">
    <property type="entry name" value="WD40"/>
    <property type="match status" value="2"/>
</dbReference>
<evidence type="ECO:0000313" key="8">
    <source>
        <dbReference type="Proteomes" id="UP000239576"/>
    </source>
</evidence>
<dbReference type="PANTHER" id="PTHR19879">
    <property type="entry name" value="TRANSCRIPTION INITIATION FACTOR TFIID"/>
    <property type="match status" value="1"/>
</dbReference>
<dbReference type="Proteomes" id="UP000239576">
    <property type="component" value="Unassembled WGS sequence"/>
</dbReference>
<reference evidence="8" key="1">
    <citation type="submission" date="2018-02" db="EMBL/GenBank/DDBJ databases">
        <authorList>
            <person name="Moore K."/>
            <person name="Momper L."/>
        </authorList>
    </citation>
    <scope>NUCLEOTIDE SEQUENCE [LARGE SCALE GENOMIC DNA]</scope>
    <source>
        <strain evidence="8">ULC18</strain>
    </source>
</reference>
<dbReference type="SUPFAM" id="SSF52540">
    <property type="entry name" value="P-loop containing nucleoside triphosphate hydrolases"/>
    <property type="match status" value="1"/>
</dbReference>
<dbReference type="InterPro" id="IPR036322">
    <property type="entry name" value="WD40_repeat_dom_sf"/>
</dbReference>
<organism evidence="7 8">
    <name type="scientific">Stenomitos frigidus ULC18</name>
    <dbReference type="NCBI Taxonomy" id="2107698"/>
    <lineage>
        <taxon>Bacteria</taxon>
        <taxon>Bacillati</taxon>
        <taxon>Cyanobacteriota</taxon>
        <taxon>Cyanophyceae</taxon>
        <taxon>Leptolyngbyales</taxon>
        <taxon>Leptolyngbyaceae</taxon>
        <taxon>Stenomitos</taxon>
    </lineage>
</organism>
<feature type="domain" description="NB-ARC" evidence="5">
    <location>
        <begin position="151"/>
        <end position="247"/>
    </location>
</feature>
<feature type="compositionally biased region" description="Low complexity" evidence="4">
    <location>
        <begin position="1103"/>
        <end position="1126"/>
    </location>
</feature>
<evidence type="ECO:0000256" key="2">
    <source>
        <dbReference type="ARBA" id="ARBA00022737"/>
    </source>
</evidence>
<keyword evidence="2" id="KW-0677">Repeat</keyword>
<dbReference type="Pfam" id="PF00931">
    <property type="entry name" value="NB-ARC"/>
    <property type="match status" value="1"/>
</dbReference>
<dbReference type="Gene3D" id="2.130.10.10">
    <property type="entry name" value="YVTN repeat-like/Quinoprotein amine dehydrogenase"/>
    <property type="match status" value="7"/>
</dbReference>
<feature type="repeat" description="WD" evidence="3">
    <location>
        <begin position="1165"/>
        <end position="1197"/>
    </location>
</feature>
<dbReference type="SMART" id="SM00320">
    <property type="entry name" value="WD40"/>
    <property type="match status" value="14"/>
</dbReference>
<dbReference type="PRINTS" id="PR00364">
    <property type="entry name" value="DISEASERSIST"/>
</dbReference>
<dbReference type="Pfam" id="PF25172">
    <property type="entry name" value="Beta-prop_WDR3_2nd"/>
    <property type="match status" value="1"/>
</dbReference>
<evidence type="ECO:0000256" key="3">
    <source>
        <dbReference type="PROSITE-ProRule" id="PRU00221"/>
    </source>
</evidence>
<feature type="repeat" description="WD" evidence="3">
    <location>
        <begin position="851"/>
        <end position="892"/>
    </location>
</feature>
<feature type="compositionally biased region" description="Polar residues" evidence="4">
    <location>
        <begin position="115"/>
        <end position="124"/>
    </location>
</feature>
<dbReference type="OrthoDB" id="434800at2"/>
<feature type="repeat" description="WD" evidence="3">
    <location>
        <begin position="786"/>
        <end position="827"/>
    </location>
</feature>
<name>A0A2T1E529_9CYAN</name>